<feature type="binding site" evidence="2">
    <location>
        <position position="27"/>
    </location>
    <ligand>
        <name>Zn(2+)</name>
        <dbReference type="ChEBI" id="CHEBI:29105"/>
        <label>1</label>
    </ligand>
</feature>
<feature type="binding site" evidence="2">
    <location>
        <position position="294"/>
    </location>
    <ligand>
        <name>Zn(2+)</name>
        <dbReference type="ChEBI" id="CHEBI:29105"/>
        <label>2</label>
    </ligand>
</feature>
<evidence type="ECO:0000313" key="5">
    <source>
        <dbReference type="EMBL" id="ADK86620.1"/>
    </source>
</evidence>
<dbReference type="SUPFAM" id="SSF52402">
    <property type="entry name" value="Adenine nucleotide alpha hydrolases-like"/>
    <property type="match status" value="1"/>
</dbReference>
<dbReference type="GO" id="GO:0002143">
    <property type="term" value="P:tRNA wobble position uridine thiolation"/>
    <property type="evidence" value="ECO:0007669"/>
    <property type="project" value="TreeGrafter"/>
</dbReference>
<dbReference type="AlphaFoldDB" id="E1QM35"/>
<name>E1QM35_DESB2</name>
<dbReference type="eggNOG" id="COG0037">
    <property type="taxonomic scope" value="Bacteria"/>
</dbReference>
<dbReference type="HOGENOM" id="CLU_026481_1_1_7"/>
<keyword evidence="1" id="KW-0808">Transferase</keyword>
<gene>
    <name evidence="5" type="ordered locus">Deba_3267</name>
</gene>
<feature type="domain" description="tRNA(Ile)-lysidine/2-thiocytidine synthase N-terminal" evidence="3">
    <location>
        <begin position="55"/>
        <end position="226"/>
    </location>
</feature>
<evidence type="ECO:0000259" key="3">
    <source>
        <dbReference type="Pfam" id="PF01171"/>
    </source>
</evidence>
<dbReference type="KEGG" id="dbr:Deba_3267"/>
<evidence type="ECO:0000256" key="2">
    <source>
        <dbReference type="PIRSR" id="PIRSR004976-50"/>
    </source>
</evidence>
<dbReference type="GO" id="GO:0000049">
    <property type="term" value="F:tRNA binding"/>
    <property type="evidence" value="ECO:0007669"/>
    <property type="project" value="TreeGrafter"/>
</dbReference>
<proteinExistence type="predicted"/>
<dbReference type="InterPro" id="IPR035107">
    <property type="entry name" value="tRNA_thiolation_TtcA_Ctu1"/>
</dbReference>
<protein>
    <submittedName>
        <fullName evidence="5">PP-loop domain protein</fullName>
    </submittedName>
</protein>
<dbReference type="EMBL" id="CP002085">
    <property type="protein sequence ID" value="ADK86620.1"/>
    <property type="molecule type" value="Genomic_DNA"/>
</dbReference>
<keyword evidence="2" id="KW-0862">Zinc</keyword>
<sequence length="324" mass="35950">MTDPGMKCTRCRQPARFRLPAHNAHFCDPCLDLFFKRQVQKAIKDYAMLRPGQEVLVAVSGGKDSLALWLTLEELGYRTAGVHLCLEMGEFSEASLQSCRQMAARLGRPLHEASLGQLTDGLSMQEIVWATRRQFCSVCGTFKRHFLNRLCLELGFDTVATGHHLDDEAGRLLGNLIHNHLDYLQAMWPVLESGGDAATGFARKVKPLCRLEGAEIRAFAQVHELPVAQGKCAGSKGATLLYYQKAMDQLEADMPGTKHNFYLEFLRQKAAPPPPPQLGGRCQICGAPTMSELCGVCRMLAQARQWREKRRARLAAEEAAAPTP</sequence>
<dbReference type="InterPro" id="IPR011063">
    <property type="entry name" value="TilS/TtcA_N"/>
</dbReference>
<feature type="binding site" evidence="2">
    <location>
        <position position="8"/>
    </location>
    <ligand>
        <name>Zn(2+)</name>
        <dbReference type="ChEBI" id="CHEBI:29105"/>
        <label>1</label>
    </ligand>
</feature>
<dbReference type="InterPro" id="IPR014729">
    <property type="entry name" value="Rossmann-like_a/b/a_fold"/>
</dbReference>
<evidence type="ECO:0000313" key="6">
    <source>
        <dbReference type="Proteomes" id="UP000009047"/>
    </source>
</evidence>
<organism evidence="5 6">
    <name type="scientific">Desulfarculus baarsii (strain ATCC 33931 / DSM 2075 / LMG 7858 / VKM B-1802 / 2st14)</name>
    <dbReference type="NCBI Taxonomy" id="644282"/>
    <lineage>
        <taxon>Bacteria</taxon>
        <taxon>Pseudomonadati</taxon>
        <taxon>Thermodesulfobacteriota</taxon>
        <taxon>Desulfarculia</taxon>
        <taxon>Desulfarculales</taxon>
        <taxon>Desulfarculaceae</taxon>
        <taxon>Desulfarculus</taxon>
    </lineage>
</organism>
<dbReference type="GO" id="GO:0002144">
    <property type="term" value="C:cytosolic tRNA wobble base thiouridylase complex"/>
    <property type="evidence" value="ECO:0007669"/>
    <property type="project" value="TreeGrafter"/>
</dbReference>
<dbReference type="Gene3D" id="3.40.50.620">
    <property type="entry name" value="HUPs"/>
    <property type="match status" value="1"/>
</dbReference>
<dbReference type="PANTHER" id="PTHR11807:SF27">
    <property type="entry name" value="TRNA-5-METHYLURIDINE(54) 2-SULFURTRANSFERASE"/>
    <property type="match status" value="1"/>
</dbReference>
<feature type="binding site" evidence="2">
    <location>
        <position position="30"/>
    </location>
    <ligand>
        <name>Zn(2+)</name>
        <dbReference type="ChEBI" id="CHEBI:29105"/>
        <label>1</label>
    </ligand>
</feature>
<feature type="binding site" evidence="2">
    <location>
        <position position="297"/>
    </location>
    <ligand>
        <name>Zn(2+)</name>
        <dbReference type="ChEBI" id="CHEBI:29105"/>
        <label>2</label>
    </ligand>
</feature>
<feature type="domain" description="2-thiouridine synthetase TtuA-like N-terminal LIM" evidence="4">
    <location>
        <begin position="7"/>
        <end position="31"/>
    </location>
</feature>
<dbReference type="PIRSF" id="PIRSF004976">
    <property type="entry name" value="ATPase_YdaO"/>
    <property type="match status" value="1"/>
</dbReference>
<dbReference type="OrthoDB" id="9801054at2"/>
<dbReference type="STRING" id="644282.Deba_3267"/>
<dbReference type="PANTHER" id="PTHR11807">
    <property type="entry name" value="ATPASES OF THE PP SUPERFAMILY-RELATED"/>
    <property type="match status" value="1"/>
</dbReference>
<keyword evidence="6" id="KW-1185">Reference proteome</keyword>
<reference evidence="5 6" key="1">
    <citation type="journal article" date="2010" name="Stand. Genomic Sci.">
        <title>Complete genome sequence of Desulfarculus baarsii type strain (2st14).</title>
        <authorList>
            <person name="Sun H."/>
            <person name="Spring S."/>
            <person name="Lapidus A."/>
            <person name="Davenport K."/>
            <person name="Del Rio T.G."/>
            <person name="Tice H."/>
            <person name="Nolan M."/>
            <person name="Copeland A."/>
            <person name="Cheng J.F."/>
            <person name="Lucas S."/>
            <person name="Tapia R."/>
            <person name="Goodwin L."/>
            <person name="Pitluck S."/>
            <person name="Ivanova N."/>
            <person name="Pagani I."/>
            <person name="Mavromatis K."/>
            <person name="Ovchinnikova G."/>
            <person name="Pati A."/>
            <person name="Chen A."/>
            <person name="Palaniappan K."/>
            <person name="Hauser L."/>
            <person name="Chang Y.J."/>
            <person name="Jeffries C.D."/>
            <person name="Detter J.C."/>
            <person name="Han C."/>
            <person name="Rohde M."/>
            <person name="Brambilla E."/>
            <person name="Goker M."/>
            <person name="Woyke T."/>
            <person name="Bristow J."/>
            <person name="Eisen J.A."/>
            <person name="Markowitz V."/>
            <person name="Hugenholtz P."/>
            <person name="Kyrpides N.C."/>
            <person name="Klenk H.P."/>
            <person name="Land M."/>
        </authorList>
    </citation>
    <scope>NUCLEOTIDE SEQUENCE [LARGE SCALE GENOMIC DNA]</scope>
    <source>
        <strain evidence="6">ATCC 33931 / DSM 2075 / LMG 7858 / VKM B-1802 / 2st14</strain>
    </source>
</reference>
<evidence type="ECO:0000259" key="4">
    <source>
        <dbReference type="Pfam" id="PF22082"/>
    </source>
</evidence>
<accession>E1QM35</accession>
<dbReference type="Pfam" id="PF22082">
    <property type="entry name" value="TtuA_LIM_N"/>
    <property type="match status" value="1"/>
</dbReference>
<feature type="binding site" evidence="2">
    <location>
        <position position="11"/>
    </location>
    <ligand>
        <name>Zn(2+)</name>
        <dbReference type="ChEBI" id="CHEBI:29105"/>
        <label>1</label>
    </ligand>
</feature>
<dbReference type="GO" id="GO:0016740">
    <property type="term" value="F:transferase activity"/>
    <property type="evidence" value="ECO:0007669"/>
    <property type="project" value="UniProtKB-KW"/>
</dbReference>
<dbReference type="Pfam" id="PF01171">
    <property type="entry name" value="ATP_bind_3"/>
    <property type="match status" value="1"/>
</dbReference>
<dbReference type="Proteomes" id="UP000009047">
    <property type="component" value="Chromosome"/>
</dbReference>
<evidence type="ECO:0000256" key="1">
    <source>
        <dbReference type="ARBA" id="ARBA00022679"/>
    </source>
</evidence>
<dbReference type="InterPro" id="IPR054306">
    <property type="entry name" value="TtuA-like_LIM_N"/>
</dbReference>
<keyword evidence="2" id="KW-0479">Metal-binding</keyword>
<dbReference type="GO" id="GO:0046872">
    <property type="term" value="F:metal ion binding"/>
    <property type="evidence" value="ECO:0007669"/>
    <property type="project" value="UniProtKB-KW"/>
</dbReference>
<feature type="binding site" evidence="2">
    <location>
        <position position="282"/>
    </location>
    <ligand>
        <name>Zn(2+)</name>
        <dbReference type="ChEBI" id="CHEBI:29105"/>
        <label>2</label>
    </ligand>
</feature>
<dbReference type="RefSeq" id="WP_013260056.1">
    <property type="nucleotide sequence ID" value="NC_014365.1"/>
</dbReference>
<feature type="binding site" evidence="2">
    <location>
        <position position="285"/>
    </location>
    <ligand>
        <name>Zn(2+)</name>
        <dbReference type="ChEBI" id="CHEBI:29105"/>
        <label>2</label>
    </ligand>
</feature>